<keyword evidence="2" id="KW-0201">Cytochrome c-type biogenesis</keyword>
<evidence type="ECO:0000259" key="6">
    <source>
        <dbReference type="PROSITE" id="PS51352"/>
    </source>
</evidence>
<evidence type="ECO:0000256" key="2">
    <source>
        <dbReference type="ARBA" id="ARBA00022748"/>
    </source>
</evidence>
<keyword evidence="5" id="KW-0732">Signal</keyword>
<keyword evidence="4" id="KW-0676">Redox-active center</keyword>
<evidence type="ECO:0000256" key="3">
    <source>
        <dbReference type="ARBA" id="ARBA00023157"/>
    </source>
</evidence>
<dbReference type="PANTHER" id="PTHR42852">
    <property type="entry name" value="THIOL:DISULFIDE INTERCHANGE PROTEIN DSBE"/>
    <property type="match status" value="1"/>
</dbReference>
<dbReference type="PANTHER" id="PTHR42852:SF6">
    <property type="entry name" value="THIOL:DISULFIDE INTERCHANGE PROTEIN DSBE"/>
    <property type="match status" value="1"/>
</dbReference>
<dbReference type="InterPro" id="IPR013740">
    <property type="entry name" value="Redoxin"/>
</dbReference>
<dbReference type="Pfam" id="PF08534">
    <property type="entry name" value="Redoxin"/>
    <property type="match status" value="1"/>
</dbReference>
<evidence type="ECO:0000256" key="5">
    <source>
        <dbReference type="SAM" id="SignalP"/>
    </source>
</evidence>
<accession>A0ABY6MES7</accession>
<protein>
    <submittedName>
        <fullName evidence="7">AhpC/TSA family protein</fullName>
    </submittedName>
</protein>
<evidence type="ECO:0000313" key="7">
    <source>
        <dbReference type="EMBL" id="UZD21136.1"/>
    </source>
</evidence>
<keyword evidence="3" id="KW-1015">Disulfide bond</keyword>
<evidence type="ECO:0000313" key="8">
    <source>
        <dbReference type="Proteomes" id="UP001163156"/>
    </source>
</evidence>
<dbReference type="EMBL" id="CP110226">
    <property type="protein sequence ID" value="UZD21136.1"/>
    <property type="molecule type" value="Genomic_DNA"/>
</dbReference>
<dbReference type="InterPro" id="IPR036249">
    <property type="entry name" value="Thioredoxin-like_sf"/>
</dbReference>
<dbReference type="CDD" id="cd02966">
    <property type="entry name" value="TlpA_like_family"/>
    <property type="match status" value="1"/>
</dbReference>
<gene>
    <name evidence="7" type="ORF">OM944_10670</name>
</gene>
<comment type="subcellular location">
    <subcellularLocation>
        <location evidence="1">Cell envelope</location>
    </subcellularLocation>
</comment>
<feature type="chain" id="PRO_5046800987" evidence="5">
    <location>
        <begin position="22"/>
        <end position="463"/>
    </location>
</feature>
<keyword evidence="8" id="KW-1185">Reference proteome</keyword>
<organism evidence="7 8">
    <name type="scientific">Algoriphagus halophytocola</name>
    <dbReference type="NCBI Taxonomy" id="2991499"/>
    <lineage>
        <taxon>Bacteria</taxon>
        <taxon>Pseudomonadati</taxon>
        <taxon>Bacteroidota</taxon>
        <taxon>Cytophagia</taxon>
        <taxon>Cytophagales</taxon>
        <taxon>Cyclobacteriaceae</taxon>
        <taxon>Algoriphagus</taxon>
    </lineage>
</organism>
<dbReference type="InterPro" id="IPR013766">
    <property type="entry name" value="Thioredoxin_domain"/>
</dbReference>
<evidence type="ECO:0000256" key="4">
    <source>
        <dbReference type="ARBA" id="ARBA00023284"/>
    </source>
</evidence>
<dbReference type="SUPFAM" id="SSF52833">
    <property type="entry name" value="Thioredoxin-like"/>
    <property type="match status" value="1"/>
</dbReference>
<feature type="domain" description="Thioredoxin" evidence="6">
    <location>
        <begin position="319"/>
        <end position="463"/>
    </location>
</feature>
<sequence length="463" mass="53815">MKKLICIFALLYFVANTLAWSNEIKGFAMITGKVDYDLKYKEINLQKVVEGKLKTVSMTTLDENGEFGFILPVDEAGFYHISITNNSNLLRFYLENGLELDLTIEEEGYELAGEHLGHNELVSEWNKTVSEMLEINDRKNILAGYKEFFPLLENEVIPKAEEMKEKINTGDENFDKLMKLSVQTDLEEQAFAFSSVPRTYHPKREDYPDFYYTWEEDVKFTDPDILKLWNGQSYMTSYSLVYDFVLKPNEERPKDLNNLTRLISRIEDPTLKDVYLRNYFSRTRFQGGQYQKAMAVARPYMTSEESQKLIVELEKDLFTEVGQPGFKFEYEDINGELVSFDSFKGKIVYLDIWATWCGPCIKQIPYLKELEQELHGEDIVFLSISIDAEKDKDKWKNFVAEKDLKGVQLMVDNDWESGLVKNYEIKGIPRFMIFDKEGNIVTTDAVRPSSPDLKGQLLELLNP</sequence>
<reference evidence="7" key="1">
    <citation type="submission" date="2022-10" db="EMBL/GenBank/DDBJ databases">
        <title>Algoriphagus sp. a novel bacteria isolate from halophytes salicornia europaea.</title>
        <authorList>
            <person name="Peng Y."/>
            <person name="Jiang L."/>
            <person name="Lee J."/>
        </authorList>
    </citation>
    <scope>NUCLEOTIDE SEQUENCE</scope>
    <source>
        <strain evidence="7">TR-M5</strain>
    </source>
</reference>
<dbReference type="Gene3D" id="3.40.30.10">
    <property type="entry name" value="Glutaredoxin"/>
    <property type="match status" value="1"/>
</dbReference>
<dbReference type="PROSITE" id="PS51352">
    <property type="entry name" value="THIOREDOXIN_2"/>
    <property type="match status" value="1"/>
</dbReference>
<proteinExistence type="predicted"/>
<dbReference type="RefSeq" id="WP_264807590.1">
    <property type="nucleotide sequence ID" value="NZ_CP110226.1"/>
</dbReference>
<feature type="signal peptide" evidence="5">
    <location>
        <begin position="1"/>
        <end position="21"/>
    </location>
</feature>
<dbReference type="InterPro" id="IPR050553">
    <property type="entry name" value="Thioredoxin_ResA/DsbE_sf"/>
</dbReference>
<evidence type="ECO:0000256" key="1">
    <source>
        <dbReference type="ARBA" id="ARBA00004196"/>
    </source>
</evidence>
<name>A0ABY6MES7_9BACT</name>
<dbReference type="Proteomes" id="UP001163156">
    <property type="component" value="Chromosome"/>
</dbReference>